<feature type="compositionally biased region" description="Basic and acidic residues" evidence="1">
    <location>
        <begin position="11"/>
        <end position="20"/>
    </location>
</feature>
<dbReference type="EMBL" id="FOJN01000011">
    <property type="protein sequence ID" value="SFA57616.1"/>
    <property type="molecule type" value="Genomic_DNA"/>
</dbReference>
<dbReference type="RefSeq" id="WP_244516535.1">
    <property type="nucleotide sequence ID" value="NZ_FOJN01000011.1"/>
</dbReference>
<dbReference type="AlphaFoldDB" id="A0A1I0U392"/>
<evidence type="ECO:0000256" key="1">
    <source>
        <dbReference type="SAM" id="MobiDB-lite"/>
    </source>
</evidence>
<feature type="region of interest" description="Disordered" evidence="1">
    <location>
        <begin position="1"/>
        <end position="20"/>
    </location>
</feature>
<name>A0A1I0U392_9NOCA</name>
<reference evidence="2 3" key="1">
    <citation type="submission" date="2016-10" db="EMBL/GenBank/DDBJ databases">
        <authorList>
            <person name="de Groot N.N."/>
        </authorList>
    </citation>
    <scope>NUCLEOTIDE SEQUENCE [LARGE SCALE GENOMIC DNA]</scope>
    <source>
        <strain evidence="2 3">DSM 44908</strain>
    </source>
</reference>
<protein>
    <submittedName>
        <fullName evidence="2">Uncharacterized protein</fullName>
    </submittedName>
</protein>
<gene>
    <name evidence="2" type="ORF">SAMN05444374_111161</name>
</gene>
<accession>A0A1I0U392</accession>
<proteinExistence type="predicted"/>
<dbReference type="Proteomes" id="UP000182054">
    <property type="component" value="Unassembled WGS sequence"/>
</dbReference>
<sequence>MTIGEFGANDRYAHSDVAERSRREKAVALARYLWDRGIDSGELATMPAATRRKLARAADINPPSTDETWTVVAGLLDEKDAWAAGRAEETRPHRDEKILWVKPPVRPW</sequence>
<organism evidence="2 3">
    <name type="scientific">Rhodococcoides kroppenstedtii</name>
    <dbReference type="NCBI Taxonomy" id="293050"/>
    <lineage>
        <taxon>Bacteria</taxon>
        <taxon>Bacillati</taxon>
        <taxon>Actinomycetota</taxon>
        <taxon>Actinomycetes</taxon>
        <taxon>Mycobacteriales</taxon>
        <taxon>Nocardiaceae</taxon>
        <taxon>Rhodococcoides</taxon>
    </lineage>
</organism>
<dbReference type="GeneID" id="85486732"/>
<evidence type="ECO:0000313" key="2">
    <source>
        <dbReference type="EMBL" id="SFA57616.1"/>
    </source>
</evidence>
<evidence type="ECO:0000313" key="3">
    <source>
        <dbReference type="Proteomes" id="UP000182054"/>
    </source>
</evidence>